<evidence type="ECO:0000256" key="9">
    <source>
        <dbReference type="ARBA" id="ARBA00043142"/>
    </source>
</evidence>
<evidence type="ECO:0000256" key="3">
    <source>
        <dbReference type="ARBA" id="ARBA00022512"/>
    </source>
</evidence>
<dbReference type="EC" id="3.2.1.67" evidence="8"/>
<dbReference type="SUPFAM" id="SSF51126">
    <property type="entry name" value="Pectin lyase-like"/>
    <property type="match status" value="1"/>
</dbReference>
<dbReference type="InterPro" id="IPR012334">
    <property type="entry name" value="Pectin_lyas_fold"/>
</dbReference>
<evidence type="ECO:0000256" key="5">
    <source>
        <dbReference type="ARBA" id="ARBA00022801"/>
    </source>
</evidence>
<dbReference type="InterPro" id="IPR011050">
    <property type="entry name" value="Pectin_lyase_fold/virulence"/>
</dbReference>
<evidence type="ECO:0000256" key="8">
    <source>
        <dbReference type="ARBA" id="ARBA00038933"/>
    </source>
</evidence>
<comment type="similarity">
    <text evidence="2 15">Belongs to the glycosyl hydrolase 28 family.</text>
</comment>
<evidence type="ECO:0000256" key="7">
    <source>
        <dbReference type="ARBA" id="ARBA00023316"/>
    </source>
</evidence>
<keyword evidence="3" id="KW-0134">Cell wall</keyword>
<keyword evidence="7" id="KW-0961">Cell wall biogenesis/degradation</keyword>
<keyword evidence="18" id="KW-1185">Reference proteome</keyword>
<comment type="catalytic activity">
    <reaction evidence="10">
        <text>[(1-&gt;4)-alpha-D-galacturonosyl](n) + H2O = alpha-D-galacturonate + [(1-&gt;4)-alpha-D-galacturonosyl](n-1)</text>
        <dbReference type="Rhea" id="RHEA:14117"/>
        <dbReference type="Rhea" id="RHEA-COMP:14570"/>
        <dbReference type="Rhea" id="RHEA-COMP:14572"/>
        <dbReference type="ChEBI" id="CHEBI:15377"/>
        <dbReference type="ChEBI" id="CHEBI:58658"/>
        <dbReference type="ChEBI" id="CHEBI:140523"/>
        <dbReference type="EC" id="3.2.1.67"/>
    </reaction>
</comment>
<dbReference type="SMART" id="SM00710">
    <property type="entry name" value="PbH1"/>
    <property type="match status" value="5"/>
</dbReference>
<dbReference type="GO" id="GO:0005975">
    <property type="term" value="P:carbohydrate metabolic process"/>
    <property type="evidence" value="ECO:0007669"/>
    <property type="project" value="InterPro"/>
</dbReference>
<evidence type="ECO:0000256" key="2">
    <source>
        <dbReference type="ARBA" id="ARBA00008834"/>
    </source>
</evidence>
<feature type="chain" id="PRO_5043597378" description="Exopolygalacturonase" evidence="16">
    <location>
        <begin position="34"/>
        <end position="422"/>
    </location>
</feature>
<dbReference type="PANTHER" id="PTHR31375">
    <property type="match status" value="1"/>
</dbReference>
<keyword evidence="4" id="KW-0964">Secreted</keyword>
<reference evidence="17" key="1">
    <citation type="journal article" date="2023" name="Nat. Commun.">
        <title>Diploid and tetraploid genomes of Acorus and the evolution of monocots.</title>
        <authorList>
            <person name="Ma L."/>
            <person name="Liu K.W."/>
            <person name="Li Z."/>
            <person name="Hsiao Y.Y."/>
            <person name="Qi Y."/>
            <person name="Fu T."/>
            <person name="Tang G.D."/>
            <person name="Zhang D."/>
            <person name="Sun W.H."/>
            <person name="Liu D.K."/>
            <person name="Li Y."/>
            <person name="Chen G.Z."/>
            <person name="Liu X.D."/>
            <person name="Liao X.Y."/>
            <person name="Jiang Y.T."/>
            <person name="Yu X."/>
            <person name="Hao Y."/>
            <person name="Huang J."/>
            <person name="Zhao X.W."/>
            <person name="Ke S."/>
            <person name="Chen Y.Y."/>
            <person name="Wu W.L."/>
            <person name="Hsu J.L."/>
            <person name="Lin Y.F."/>
            <person name="Huang M.D."/>
            <person name="Li C.Y."/>
            <person name="Huang L."/>
            <person name="Wang Z.W."/>
            <person name="Zhao X."/>
            <person name="Zhong W.Y."/>
            <person name="Peng D.H."/>
            <person name="Ahmad S."/>
            <person name="Lan S."/>
            <person name="Zhang J.S."/>
            <person name="Tsai W.C."/>
            <person name="Van de Peer Y."/>
            <person name="Liu Z.J."/>
        </authorList>
    </citation>
    <scope>NUCLEOTIDE SEQUENCE</scope>
    <source>
        <strain evidence="17">CP</strain>
    </source>
</reference>
<dbReference type="EMBL" id="JAUJYO010000008">
    <property type="protein sequence ID" value="KAK1310190.1"/>
    <property type="molecule type" value="Genomic_DNA"/>
</dbReference>
<evidence type="ECO:0000313" key="18">
    <source>
        <dbReference type="Proteomes" id="UP001180020"/>
    </source>
</evidence>
<dbReference type="Proteomes" id="UP001180020">
    <property type="component" value="Unassembled WGS sequence"/>
</dbReference>
<keyword evidence="5 15" id="KW-0378">Hydrolase</keyword>
<dbReference type="GO" id="GO:0071555">
    <property type="term" value="P:cell wall organization"/>
    <property type="evidence" value="ECO:0007669"/>
    <property type="project" value="UniProtKB-KW"/>
</dbReference>
<dbReference type="InterPro" id="IPR006626">
    <property type="entry name" value="PbH1"/>
</dbReference>
<feature type="active site" evidence="14">
    <location>
        <position position="263"/>
    </location>
</feature>
<dbReference type="AlphaFoldDB" id="A0AAV9E9L8"/>
<feature type="signal peptide" evidence="16">
    <location>
        <begin position="1"/>
        <end position="33"/>
    </location>
</feature>
<dbReference type="Pfam" id="PF00295">
    <property type="entry name" value="Glyco_hydro_28"/>
    <property type="match status" value="1"/>
</dbReference>
<keyword evidence="16" id="KW-0732">Signal</keyword>
<protein>
    <recommendedName>
        <fullName evidence="12">Exopolygalacturonase</fullName>
        <ecNumber evidence="8">3.2.1.67</ecNumber>
    </recommendedName>
    <alternativeName>
        <fullName evidence="9">Galacturan 1,4-alpha-galacturonidase</fullName>
    </alternativeName>
    <alternativeName>
        <fullName evidence="13">Pectinase</fullName>
    </alternativeName>
</protein>
<evidence type="ECO:0000313" key="17">
    <source>
        <dbReference type="EMBL" id="KAK1310190.1"/>
    </source>
</evidence>
<dbReference type="PROSITE" id="PS00502">
    <property type="entry name" value="POLYGALACTURONASE"/>
    <property type="match status" value="1"/>
</dbReference>
<evidence type="ECO:0000256" key="15">
    <source>
        <dbReference type="RuleBase" id="RU361169"/>
    </source>
</evidence>
<evidence type="ECO:0000256" key="14">
    <source>
        <dbReference type="PROSITE-ProRule" id="PRU10052"/>
    </source>
</evidence>
<reference evidence="17" key="2">
    <citation type="submission" date="2023-06" db="EMBL/GenBank/DDBJ databases">
        <authorList>
            <person name="Ma L."/>
            <person name="Liu K.-W."/>
            <person name="Li Z."/>
            <person name="Hsiao Y.-Y."/>
            <person name="Qi Y."/>
            <person name="Fu T."/>
            <person name="Tang G."/>
            <person name="Zhang D."/>
            <person name="Sun W.-H."/>
            <person name="Liu D.-K."/>
            <person name="Li Y."/>
            <person name="Chen G.-Z."/>
            <person name="Liu X.-D."/>
            <person name="Liao X.-Y."/>
            <person name="Jiang Y.-T."/>
            <person name="Yu X."/>
            <person name="Hao Y."/>
            <person name="Huang J."/>
            <person name="Zhao X.-W."/>
            <person name="Ke S."/>
            <person name="Chen Y.-Y."/>
            <person name="Wu W.-L."/>
            <person name="Hsu J.-L."/>
            <person name="Lin Y.-F."/>
            <person name="Huang M.-D."/>
            <person name="Li C.-Y."/>
            <person name="Huang L."/>
            <person name="Wang Z.-W."/>
            <person name="Zhao X."/>
            <person name="Zhong W.-Y."/>
            <person name="Peng D.-H."/>
            <person name="Ahmad S."/>
            <person name="Lan S."/>
            <person name="Zhang J.-S."/>
            <person name="Tsai W.-C."/>
            <person name="Van De Peer Y."/>
            <person name="Liu Z.-J."/>
        </authorList>
    </citation>
    <scope>NUCLEOTIDE SEQUENCE</scope>
    <source>
        <strain evidence="17">CP</strain>
        <tissue evidence="17">Leaves</tissue>
    </source>
</reference>
<proteinExistence type="inferred from homology"/>
<dbReference type="InterPro" id="IPR000743">
    <property type="entry name" value="Glyco_hydro_28"/>
</dbReference>
<comment type="caution">
    <text evidence="17">The sequence shown here is derived from an EMBL/GenBank/DDBJ whole genome shotgun (WGS) entry which is preliminary data.</text>
</comment>
<dbReference type="GO" id="GO:0004650">
    <property type="term" value="F:polygalacturonase activity"/>
    <property type="evidence" value="ECO:0007669"/>
    <property type="project" value="InterPro"/>
</dbReference>
<dbReference type="FunFam" id="2.160.20.10:FF:000004">
    <property type="entry name" value="Pectin lyase-like superfamily protein"/>
    <property type="match status" value="1"/>
</dbReference>
<evidence type="ECO:0000256" key="11">
    <source>
        <dbReference type="ARBA" id="ARBA00057651"/>
    </source>
</evidence>
<evidence type="ECO:0000256" key="13">
    <source>
        <dbReference type="ARBA" id="ARBA00083621"/>
    </source>
</evidence>
<comment type="function">
    <text evidence="11">May function in depolymerizing pectin during pollen development, germination, and tube growth. Acts as an exo-polygalacturonase.</text>
</comment>
<evidence type="ECO:0000256" key="1">
    <source>
        <dbReference type="ARBA" id="ARBA00004191"/>
    </source>
</evidence>
<evidence type="ECO:0000256" key="12">
    <source>
        <dbReference type="ARBA" id="ARBA00068298"/>
    </source>
</evidence>
<evidence type="ECO:0000256" key="16">
    <source>
        <dbReference type="SAM" id="SignalP"/>
    </source>
</evidence>
<gene>
    <name evidence="17" type="primary">PG2C</name>
    <name evidence="17" type="ORF">QJS10_CPA08g01171</name>
</gene>
<organism evidence="17 18">
    <name type="scientific">Acorus calamus</name>
    <name type="common">Sweet flag</name>
    <dbReference type="NCBI Taxonomy" id="4465"/>
    <lineage>
        <taxon>Eukaryota</taxon>
        <taxon>Viridiplantae</taxon>
        <taxon>Streptophyta</taxon>
        <taxon>Embryophyta</taxon>
        <taxon>Tracheophyta</taxon>
        <taxon>Spermatophyta</taxon>
        <taxon>Magnoliopsida</taxon>
        <taxon>Liliopsida</taxon>
        <taxon>Acoraceae</taxon>
        <taxon>Acorus</taxon>
    </lineage>
</organism>
<dbReference type="GO" id="GO:0047911">
    <property type="term" value="F:galacturan 1,4-alpha-galacturonidase activity"/>
    <property type="evidence" value="ECO:0007669"/>
    <property type="project" value="UniProtKB-EC"/>
</dbReference>
<dbReference type="Gene3D" id="2.160.20.10">
    <property type="entry name" value="Single-stranded right-handed beta-helix, Pectin lyase-like"/>
    <property type="match status" value="1"/>
</dbReference>
<sequence length="422" mass="44741">MGLNLNNKLNMVQRAASLLLLVVVVFVFEAVHATEITSRAFNVVDFGAVGDGKTDSTKAIMSAWTEACNSTEGRPRLLIPQGTFFVGPVTFKGPCKGPMVVQLQGVLKASPNLADYDSDNWVVFKYIDGLVITGGGTFDGQGASAWPHNQCPKSQKCKLLPTSVKLSFVTNATVKGIQSINSKLFHMLIFGSKNINLHSLSIIAPGDSPNTDGIHISSSSDISIARSVIATGDDCVSLGSGSVNLGSGSVNISISNVACGPGHGISIGSLGKYPGGADVSGVHVRNCTLTGTTSGVRIKTWQDSSVLKARDFTFEDVVMKDVYNPIIIDQHYCPYAKCNNKAPSRVQISDISFRRIRGTSASKVAVNLVCSESVPCKNIELNDIDLTYNRVREDATETATATAICLNVNGISSGMQNPPSCM</sequence>
<evidence type="ECO:0000256" key="4">
    <source>
        <dbReference type="ARBA" id="ARBA00022525"/>
    </source>
</evidence>
<name>A0AAV9E9L8_ACOCL</name>
<keyword evidence="6 15" id="KW-0326">Glycosidase</keyword>
<evidence type="ECO:0000256" key="10">
    <source>
        <dbReference type="ARBA" id="ARBA00048766"/>
    </source>
</evidence>
<comment type="subcellular location">
    <subcellularLocation>
        <location evidence="1">Secreted</location>
        <location evidence="1">Cell wall</location>
    </subcellularLocation>
</comment>
<accession>A0AAV9E9L8</accession>
<evidence type="ECO:0000256" key="6">
    <source>
        <dbReference type="ARBA" id="ARBA00023295"/>
    </source>
</evidence>